<dbReference type="AlphaFoldDB" id="A0A1V3C8R6"/>
<evidence type="ECO:0000313" key="3">
    <source>
        <dbReference type="EMBL" id="OOC56750.1"/>
    </source>
</evidence>
<keyword evidence="2" id="KW-0472">Membrane</keyword>
<feature type="compositionally biased region" description="Low complexity" evidence="1">
    <location>
        <begin position="7"/>
        <end position="16"/>
    </location>
</feature>
<feature type="region of interest" description="Disordered" evidence="1">
    <location>
        <begin position="59"/>
        <end position="83"/>
    </location>
</feature>
<feature type="region of interest" description="Disordered" evidence="1">
    <location>
        <begin position="1"/>
        <end position="38"/>
    </location>
</feature>
<comment type="caution">
    <text evidence="3">The sequence shown here is derived from an EMBL/GenBank/DDBJ whole genome shotgun (WGS) entry which is preliminary data.</text>
</comment>
<name>A0A1V3C8R6_9ACTN</name>
<dbReference type="RefSeq" id="WP_077693187.1">
    <property type="nucleotide sequence ID" value="NZ_MCOK01000001.1"/>
</dbReference>
<reference evidence="4" key="1">
    <citation type="submission" date="2016-08" db="EMBL/GenBank/DDBJ databases">
        <authorList>
            <person name="Tokovenko B."/>
            <person name="Kalinowski J."/>
        </authorList>
    </citation>
    <scope>NUCLEOTIDE SEQUENCE [LARGE SCALE GENOMIC DNA]</scope>
    <source>
        <strain evidence="4">UTMC102</strain>
    </source>
</reference>
<evidence type="ECO:0000313" key="4">
    <source>
        <dbReference type="Proteomes" id="UP000189004"/>
    </source>
</evidence>
<dbReference type="EMBL" id="MCOK01000001">
    <property type="protein sequence ID" value="OOC56750.1"/>
    <property type="molecule type" value="Genomic_DNA"/>
</dbReference>
<proteinExistence type="predicted"/>
<accession>A0A1V3C8R6</accession>
<dbReference type="STRING" id="501010.NOSIN_25350"/>
<sequence length="323" mass="33119">MPPGAPPASQQAYQAPPVGPPAGGRDEPVFPADAMGATQHINAVPPDAAGATQHISAVPAASGRGNDRPMFRDEVPHDAGTDTAQFDVQSMSDYDDYDGYADYADGGGSPRPRNRLALMVGGFALLLVVAGGGAFFLASGGGGANAAAVADEADDPGVLDPETLFPETMDVEGQGTFTRVAVNGTEDCAAGAHGDYGQVLTENDCSQLVRASYLSEDEGHAVTIGVAAMPTSEEASAALEAQDLVGAQWFAGLPGEEGSPAERLGYSGGYGSSGQWGRYLLFSLSANSDGTEESGESESATELRTISEGFLEQAHTRLDENRG</sequence>
<keyword evidence="2" id="KW-1133">Transmembrane helix</keyword>
<feature type="transmembrane region" description="Helical" evidence="2">
    <location>
        <begin position="116"/>
        <end position="138"/>
    </location>
</feature>
<feature type="compositionally biased region" description="Basic and acidic residues" evidence="1">
    <location>
        <begin position="65"/>
        <end position="80"/>
    </location>
</feature>
<organism evidence="3 4">
    <name type="scientific">Nocardiopsis sinuspersici</name>
    <dbReference type="NCBI Taxonomy" id="501010"/>
    <lineage>
        <taxon>Bacteria</taxon>
        <taxon>Bacillati</taxon>
        <taxon>Actinomycetota</taxon>
        <taxon>Actinomycetes</taxon>
        <taxon>Streptosporangiales</taxon>
        <taxon>Nocardiopsidaceae</taxon>
        <taxon>Nocardiopsis</taxon>
    </lineage>
</organism>
<evidence type="ECO:0000256" key="1">
    <source>
        <dbReference type="SAM" id="MobiDB-lite"/>
    </source>
</evidence>
<keyword evidence="4" id="KW-1185">Reference proteome</keyword>
<keyword evidence="2" id="KW-0812">Transmembrane</keyword>
<gene>
    <name evidence="3" type="ORF">NOSIN_25350</name>
</gene>
<dbReference type="Proteomes" id="UP000189004">
    <property type="component" value="Unassembled WGS sequence"/>
</dbReference>
<evidence type="ECO:0000256" key="2">
    <source>
        <dbReference type="SAM" id="Phobius"/>
    </source>
</evidence>
<protein>
    <submittedName>
        <fullName evidence="3">Uncharacterized protein</fullName>
    </submittedName>
</protein>
<dbReference type="OrthoDB" id="3479396at2"/>